<proteinExistence type="predicted"/>
<gene>
    <name evidence="1" type="ORF">KQX54_019369</name>
</gene>
<dbReference type="Proteomes" id="UP000826195">
    <property type="component" value="Unassembled WGS sequence"/>
</dbReference>
<sequence length="213" mass="22124">MLCNYADDVKNSDGNDRALNHWLTNYSSHSENKKLMRFIVHIYNNHFYLEINSPSTVKFSGNYAYKYAIPNLQVTVQYSSSTLSIMKPQLVSILVAMSLAATFAIDVCWGPGIPCEDDKGCCEGLSCSGGKCTDQSSGGGGGGGPAICMGETAPCSDDDECCEGLSCSGGKCTDQSSGGGGGGGPAICMGETAPCSDDDECCEGVTCQSGTCA</sequence>
<dbReference type="EMBL" id="JAHXZJ010002237">
    <property type="protein sequence ID" value="KAH0547451.1"/>
    <property type="molecule type" value="Genomic_DNA"/>
</dbReference>
<name>A0AAV7IB41_COTGL</name>
<keyword evidence="2" id="KW-1185">Reference proteome</keyword>
<dbReference type="AlphaFoldDB" id="A0AAV7IB41"/>
<organism evidence="1 2">
    <name type="scientific">Cotesia glomerata</name>
    <name type="common">Lepidopteran parasitic wasp</name>
    <name type="synonym">Apanteles glomeratus</name>
    <dbReference type="NCBI Taxonomy" id="32391"/>
    <lineage>
        <taxon>Eukaryota</taxon>
        <taxon>Metazoa</taxon>
        <taxon>Ecdysozoa</taxon>
        <taxon>Arthropoda</taxon>
        <taxon>Hexapoda</taxon>
        <taxon>Insecta</taxon>
        <taxon>Pterygota</taxon>
        <taxon>Neoptera</taxon>
        <taxon>Endopterygota</taxon>
        <taxon>Hymenoptera</taxon>
        <taxon>Apocrita</taxon>
        <taxon>Ichneumonoidea</taxon>
        <taxon>Braconidae</taxon>
        <taxon>Microgastrinae</taxon>
        <taxon>Cotesia</taxon>
    </lineage>
</organism>
<protein>
    <submittedName>
        <fullName evidence="1">Uncharacterized protein</fullName>
    </submittedName>
</protein>
<reference evidence="1 2" key="1">
    <citation type="journal article" date="2021" name="J. Hered.">
        <title>A chromosome-level genome assembly of the parasitoid wasp, Cotesia glomerata (Hymenoptera: Braconidae).</title>
        <authorList>
            <person name="Pinto B.J."/>
            <person name="Weis J.J."/>
            <person name="Gamble T."/>
            <person name="Ode P.J."/>
            <person name="Paul R."/>
            <person name="Zaspel J.M."/>
        </authorList>
    </citation>
    <scope>NUCLEOTIDE SEQUENCE [LARGE SCALE GENOMIC DNA]</scope>
    <source>
        <strain evidence="1">CgM1</strain>
    </source>
</reference>
<evidence type="ECO:0000313" key="1">
    <source>
        <dbReference type="EMBL" id="KAH0547451.1"/>
    </source>
</evidence>
<accession>A0AAV7IB41</accession>
<comment type="caution">
    <text evidence="1">The sequence shown here is derived from an EMBL/GenBank/DDBJ whole genome shotgun (WGS) entry which is preliminary data.</text>
</comment>
<evidence type="ECO:0000313" key="2">
    <source>
        <dbReference type="Proteomes" id="UP000826195"/>
    </source>
</evidence>